<proteinExistence type="predicted"/>
<keyword evidence="2" id="KW-0472">Membrane</keyword>
<feature type="transmembrane region" description="Helical" evidence="2">
    <location>
        <begin position="65"/>
        <end position="82"/>
    </location>
</feature>
<name>A0A7L5APA6_9MICO</name>
<feature type="transmembrane region" description="Helical" evidence="2">
    <location>
        <begin position="38"/>
        <end position="59"/>
    </location>
</feature>
<feature type="compositionally biased region" description="Basic and acidic residues" evidence="1">
    <location>
        <begin position="118"/>
        <end position="134"/>
    </location>
</feature>
<dbReference type="KEGG" id="mant:BHD05_11635"/>
<dbReference type="Proteomes" id="UP000464507">
    <property type="component" value="Chromosome"/>
</dbReference>
<dbReference type="EMBL" id="CP017146">
    <property type="protein sequence ID" value="QHO70199.1"/>
    <property type="molecule type" value="Genomic_DNA"/>
</dbReference>
<organism evidence="3 4">
    <name type="scientific">Marisediminicola antarctica</name>
    <dbReference type="NCBI Taxonomy" id="674079"/>
    <lineage>
        <taxon>Bacteria</taxon>
        <taxon>Bacillati</taxon>
        <taxon>Actinomycetota</taxon>
        <taxon>Actinomycetes</taxon>
        <taxon>Micrococcales</taxon>
        <taxon>Microbacteriaceae</taxon>
        <taxon>Marisediminicola</taxon>
    </lineage>
</organism>
<keyword evidence="2" id="KW-0812">Transmembrane</keyword>
<evidence type="ECO:0000313" key="3">
    <source>
        <dbReference type="EMBL" id="QHO70199.1"/>
    </source>
</evidence>
<accession>A0A7L5APA6</accession>
<sequence length="134" mass="14440">MPLSEHEQRMLEEMERNLYHNDADFVATVGTRRGKPNYTIIVVGILIAILGVGVIVTGVVIAQPLVGVAGFIVMFGGALLAISPPRRSGPPEEPSADERASASAKSTAGPARGGFMDRINERWDKRQDGRDDRG</sequence>
<dbReference type="OrthoDB" id="5244024at2"/>
<dbReference type="RefSeq" id="WP_161886587.1">
    <property type="nucleotide sequence ID" value="NZ_CP017146.1"/>
</dbReference>
<evidence type="ECO:0000256" key="1">
    <source>
        <dbReference type="SAM" id="MobiDB-lite"/>
    </source>
</evidence>
<keyword evidence="4" id="KW-1185">Reference proteome</keyword>
<dbReference type="AlphaFoldDB" id="A0A7L5APA6"/>
<gene>
    <name evidence="3" type="ORF">BHD05_11635</name>
</gene>
<reference evidence="3 4" key="1">
    <citation type="submission" date="2016-09" db="EMBL/GenBank/DDBJ databases">
        <title>Complete genome sequence of microbes from the polar regions.</title>
        <authorList>
            <person name="Liao L."/>
            <person name="Chen B."/>
        </authorList>
    </citation>
    <scope>NUCLEOTIDE SEQUENCE [LARGE SCALE GENOMIC DNA]</scope>
    <source>
        <strain evidence="3 4">ZS314</strain>
    </source>
</reference>
<keyword evidence="2" id="KW-1133">Transmembrane helix</keyword>
<evidence type="ECO:0000256" key="2">
    <source>
        <dbReference type="SAM" id="Phobius"/>
    </source>
</evidence>
<dbReference type="InterPro" id="IPR021401">
    <property type="entry name" value="DUF3040"/>
</dbReference>
<evidence type="ECO:0000313" key="4">
    <source>
        <dbReference type="Proteomes" id="UP000464507"/>
    </source>
</evidence>
<evidence type="ECO:0008006" key="5">
    <source>
        <dbReference type="Google" id="ProtNLM"/>
    </source>
</evidence>
<feature type="region of interest" description="Disordered" evidence="1">
    <location>
        <begin position="83"/>
        <end position="134"/>
    </location>
</feature>
<dbReference type="Pfam" id="PF11239">
    <property type="entry name" value="DUF3040"/>
    <property type="match status" value="1"/>
</dbReference>
<protein>
    <recommendedName>
        <fullName evidence="5">DUF3040 domain-containing protein</fullName>
    </recommendedName>
</protein>